<dbReference type="GO" id="GO:0006897">
    <property type="term" value="P:endocytosis"/>
    <property type="evidence" value="ECO:0007669"/>
    <property type="project" value="TreeGrafter"/>
</dbReference>
<feature type="transmembrane region" description="Helical" evidence="16">
    <location>
        <begin position="106"/>
        <end position="123"/>
    </location>
</feature>
<evidence type="ECO:0000256" key="8">
    <source>
        <dbReference type="ARBA" id="ARBA00022842"/>
    </source>
</evidence>
<dbReference type="Proteomes" id="UP000009046">
    <property type="component" value="Unassembled WGS sequence"/>
</dbReference>
<feature type="transmembrane region" description="Helical" evidence="16">
    <location>
        <begin position="336"/>
        <end position="355"/>
    </location>
</feature>
<feature type="transmembrane region" description="Helical" evidence="16">
    <location>
        <begin position="129"/>
        <end position="151"/>
    </location>
</feature>
<dbReference type="OrthoDB" id="377733at2759"/>
<evidence type="ECO:0000256" key="2">
    <source>
        <dbReference type="ARBA" id="ARBA00004308"/>
    </source>
</evidence>
<evidence type="ECO:0000313" key="21">
    <source>
        <dbReference type="EMBL" id="EEB12761.1"/>
    </source>
</evidence>
<dbReference type="GO" id="GO:0005886">
    <property type="term" value="C:plasma membrane"/>
    <property type="evidence" value="ECO:0007669"/>
    <property type="project" value="TreeGrafter"/>
</dbReference>
<evidence type="ECO:0000259" key="18">
    <source>
        <dbReference type="Pfam" id="PF00122"/>
    </source>
</evidence>
<keyword evidence="8 15" id="KW-0460">Magnesium</keyword>
<dbReference type="RefSeq" id="XP_002425499.1">
    <property type="nucleotide sequence ID" value="XM_002425454.1"/>
</dbReference>
<keyword evidence="7 14" id="KW-0067">ATP-binding</keyword>
<dbReference type="EMBL" id="AAZO01002370">
    <property type="status" value="NOT_ANNOTATED_CDS"/>
    <property type="molecule type" value="Genomic_DNA"/>
</dbReference>
<dbReference type="STRING" id="121224.E0VHA5"/>
<evidence type="ECO:0000259" key="20">
    <source>
        <dbReference type="Pfam" id="PF16212"/>
    </source>
</evidence>
<feature type="transmembrane region" description="Helical" evidence="16">
    <location>
        <begin position="874"/>
        <end position="894"/>
    </location>
</feature>
<gene>
    <name evidence="22" type="primary">8238545</name>
    <name evidence="21" type="ORF">Phum_PHUM204310</name>
</gene>
<reference evidence="21" key="2">
    <citation type="submission" date="2007-04" db="EMBL/GenBank/DDBJ databases">
        <title>The genome of the human body louse.</title>
        <authorList>
            <consortium name="The Human Body Louse Genome Consortium"/>
            <person name="Kirkness E."/>
            <person name="Walenz B."/>
            <person name="Hass B."/>
            <person name="Bruggner R."/>
            <person name="Strausberg R."/>
        </authorList>
    </citation>
    <scope>NUCLEOTIDE SEQUENCE</scope>
    <source>
        <strain evidence="21">USDA</strain>
    </source>
</reference>
<dbReference type="NCBIfam" id="TIGR01494">
    <property type="entry name" value="ATPase_P-type"/>
    <property type="match status" value="1"/>
</dbReference>
<proteinExistence type="inferred from homology"/>
<feature type="transmembrane region" description="Helical" evidence="16">
    <location>
        <begin position="929"/>
        <end position="948"/>
    </location>
</feature>
<keyword evidence="11 16" id="KW-0472">Membrane</keyword>
<feature type="domain" description="P-type ATPase C-terminal" evidence="20">
    <location>
        <begin position="779"/>
        <end position="989"/>
    </location>
</feature>
<dbReference type="eggNOG" id="KOG0210">
    <property type="taxonomic scope" value="Eukaryota"/>
</dbReference>
<dbReference type="GO" id="GO:0005768">
    <property type="term" value="C:endosome"/>
    <property type="evidence" value="ECO:0007669"/>
    <property type="project" value="TreeGrafter"/>
</dbReference>
<dbReference type="HOGENOM" id="CLU_000846_3_1_1"/>
<feature type="binding site" evidence="14">
    <location>
        <position position="421"/>
    </location>
    <ligand>
        <name>ATP</name>
        <dbReference type="ChEBI" id="CHEBI:30616"/>
    </ligand>
</feature>
<dbReference type="EC" id="7.6.2.1" evidence="16"/>
<dbReference type="SUPFAM" id="SSF81653">
    <property type="entry name" value="Calcium ATPase, transduction domain A"/>
    <property type="match status" value="1"/>
</dbReference>
<feature type="binding site" evidence="14">
    <location>
        <position position="593"/>
    </location>
    <ligand>
        <name>ATP</name>
        <dbReference type="ChEBI" id="CHEBI:30616"/>
    </ligand>
</feature>
<dbReference type="InterPro" id="IPR018303">
    <property type="entry name" value="ATPase_P-typ_P_site"/>
</dbReference>
<dbReference type="GO" id="GO:0140326">
    <property type="term" value="F:ATPase-coupled intramembrane lipid transporter activity"/>
    <property type="evidence" value="ECO:0007669"/>
    <property type="project" value="UniProtKB-EC"/>
</dbReference>
<feature type="binding site" evidence="15">
    <location>
        <position position="423"/>
    </location>
    <ligand>
        <name>Mg(2+)</name>
        <dbReference type="ChEBI" id="CHEBI:18420"/>
    </ligand>
</feature>
<feature type="domain" description="P-type ATPase A" evidence="18">
    <location>
        <begin position="179"/>
        <end position="311"/>
    </location>
</feature>
<dbReference type="PANTHER" id="PTHR24092:SF5">
    <property type="entry name" value="PHOSPHOLIPID-TRANSPORTING ATPASE"/>
    <property type="match status" value="1"/>
</dbReference>
<keyword evidence="4 16" id="KW-0812">Transmembrane</keyword>
<feature type="binding site" evidence="14">
    <location>
        <position position="423"/>
    </location>
    <ligand>
        <name>ATP</name>
        <dbReference type="ChEBI" id="CHEBI:30616"/>
    </ligand>
</feature>
<feature type="binding site" evidence="14">
    <location>
        <position position="726"/>
    </location>
    <ligand>
        <name>ATP</name>
        <dbReference type="ChEBI" id="CHEBI:30616"/>
    </ligand>
</feature>
<accession>E0VHA5</accession>
<evidence type="ECO:0000256" key="4">
    <source>
        <dbReference type="ARBA" id="ARBA00022692"/>
    </source>
</evidence>
<dbReference type="Gene3D" id="3.40.50.1000">
    <property type="entry name" value="HAD superfamily/HAD-like"/>
    <property type="match status" value="1"/>
</dbReference>
<evidence type="ECO:0000259" key="19">
    <source>
        <dbReference type="Pfam" id="PF16209"/>
    </source>
</evidence>
<dbReference type="Pfam" id="PF16209">
    <property type="entry name" value="PhoLip_ATPase_N"/>
    <property type="match status" value="1"/>
</dbReference>
<evidence type="ECO:0000256" key="6">
    <source>
        <dbReference type="ARBA" id="ARBA00022741"/>
    </source>
</evidence>
<dbReference type="GeneID" id="8238545"/>
<dbReference type="Pfam" id="PF00122">
    <property type="entry name" value="E1-E2_ATPase"/>
    <property type="match status" value="1"/>
</dbReference>
<dbReference type="InterPro" id="IPR023214">
    <property type="entry name" value="HAD_sf"/>
</dbReference>
<feature type="active site" description="4-aspartylphosphate intermediate" evidence="13">
    <location>
        <position position="421"/>
    </location>
</feature>
<evidence type="ECO:0000256" key="14">
    <source>
        <dbReference type="PIRSR" id="PIRSR606539-2"/>
    </source>
</evidence>
<dbReference type="InterPro" id="IPR008250">
    <property type="entry name" value="ATPase_P-typ_transduc_dom_A_sf"/>
</dbReference>
<evidence type="ECO:0000256" key="16">
    <source>
        <dbReference type="RuleBase" id="RU362033"/>
    </source>
</evidence>
<dbReference type="GO" id="GO:0006890">
    <property type="term" value="P:retrograde vesicle-mediated transport, Golgi to endoplasmic reticulum"/>
    <property type="evidence" value="ECO:0007669"/>
    <property type="project" value="TreeGrafter"/>
</dbReference>
<feature type="binding site" evidence="15">
    <location>
        <position position="421"/>
    </location>
    <ligand>
        <name>Mg(2+)</name>
        <dbReference type="ChEBI" id="CHEBI:18420"/>
    </ligand>
</feature>
<dbReference type="Pfam" id="PF16212">
    <property type="entry name" value="PhoLip_ATPase_C"/>
    <property type="match status" value="1"/>
</dbReference>
<keyword evidence="21" id="KW-0378">Hydrolase</keyword>
<comment type="similarity">
    <text evidence="3 16">Belongs to the cation transport ATPase (P-type) (TC 3.A.3) family. Type IV subfamily.</text>
</comment>
<feature type="domain" description="P-type ATPase N-terminal" evidence="19">
    <location>
        <begin position="81"/>
        <end position="135"/>
    </location>
</feature>
<dbReference type="OMA" id="IAITTWH"/>
<organism>
    <name type="scientific">Pediculus humanus subsp. corporis</name>
    <name type="common">Body louse</name>
    <dbReference type="NCBI Taxonomy" id="121224"/>
    <lineage>
        <taxon>Eukaryota</taxon>
        <taxon>Metazoa</taxon>
        <taxon>Ecdysozoa</taxon>
        <taxon>Arthropoda</taxon>
        <taxon>Hexapoda</taxon>
        <taxon>Insecta</taxon>
        <taxon>Pterygota</taxon>
        <taxon>Neoptera</taxon>
        <taxon>Paraneoptera</taxon>
        <taxon>Psocodea</taxon>
        <taxon>Troctomorpha</taxon>
        <taxon>Phthiraptera</taxon>
        <taxon>Anoplura</taxon>
        <taxon>Pediculidae</taxon>
        <taxon>Pediculus</taxon>
    </lineage>
</organism>
<dbReference type="EMBL" id="AAZO01002371">
    <property type="status" value="NOT_ANNOTATED_CDS"/>
    <property type="molecule type" value="Genomic_DNA"/>
</dbReference>
<keyword evidence="5 15" id="KW-0479">Metal-binding</keyword>
<dbReference type="VEuPathDB" id="VectorBase:PHUM204310"/>
<dbReference type="Gene3D" id="3.40.1110.10">
    <property type="entry name" value="Calcium-transporting ATPase, cytoplasmic domain N"/>
    <property type="match status" value="1"/>
</dbReference>
<dbReference type="Pfam" id="PF13246">
    <property type="entry name" value="Cation_ATPase"/>
    <property type="match status" value="1"/>
</dbReference>
<dbReference type="Gene3D" id="2.70.150.10">
    <property type="entry name" value="Calcium-transporting ATPase, cytoplasmic transduction domain A"/>
    <property type="match status" value="1"/>
</dbReference>
<dbReference type="GO" id="GO:0005802">
    <property type="term" value="C:trans-Golgi network"/>
    <property type="evidence" value="ECO:0007669"/>
    <property type="project" value="TreeGrafter"/>
</dbReference>
<reference evidence="22" key="3">
    <citation type="submission" date="2020-05" db="UniProtKB">
        <authorList>
            <consortium name="EnsemblMetazoa"/>
        </authorList>
    </citation>
    <scope>IDENTIFICATION</scope>
    <source>
        <strain evidence="22">USDA</strain>
    </source>
</reference>
<dbReference type="InterPro" id="IPR036412">
    <property type="entry name" value="HAD-like_sf"/>
</dbReference>
<dbReference type="InterPro" id="IPR032630">
    <property type="entry name" value="P_typ_ATPase_c"/>
</dbReference>
<evidence type="ECO:0000256" key="5">
    <source>
        <dbReference type="ARBA" id="ARBA00022723"/>
    </source>
</evidence>
<evidence type="ECO:0000256" key="11">
    <source>
        <dbReference type="ARBA" id="ARBA00023136"/>
    </source>
</evidence>
<dbReference type="InterPro" id="IPR059000">
    <property type="entry name" value="ATPase_P-type_domA"/>
</dbReference>
<dbReference type="InterPro" id="IPR001757">
    <property type="entry name" value="P_typ_ATPase"/>
</dbReference>
<feature type="transmembrane region" description="Helical" evidence="16">
    <location>
        <begin position="361"/>
        <end position="379"/>
    </location>
</feature>
<dbReference type="GO" id="GO:0000287">
    <property type="term" value="F:magnesium ion binding"/>
    <property type="evidence" value="ECO:0007669"/>
    <property type="project" value="UniProtKB-UniRule"/>
</dbReference>
<dbReference type="InterPro" id="IPR023299">
    <property type="entry name" value="ATPase_P-typ_cyto_dom_N"/>
</dbReference>
<feature type="transmembrane region" description="Helical" evidence="16">
    <location>
        <begin position="796"/>
        <end position="816"/>
    </location>
</feature>
<feature type="transmembrane region" description="Helical" evidence="16">
    <location>
        <begin position="900"/>
        <end position="922"/>
    </location>
</feature>
<evidence type="ECO:0000256" key="9">
    <source>
        <dbReference type="ARBA" id="ARBA00022967"/>
    </source>
</evidence>
<name>E0VHA5_PEDHC</name>
<evidence type="ECO:0000313" key="22">
    <source>
        <dbReference type="EnsemblMetazoa" id="PHUM204310-PA"/>
    </source>
</evidence>
<evidence type="ECO:0000256" key="10">
    <source>
        <dbReference type="ARBA" id="ARBA00022989"/>
    </source>
</evidence>
<dbReference type="EnsemblMetazoa" id="PHUM204310-RA">
    <property type="protein sequence ID" value="PHUM204310-PA"/>
    <property type="gene ID" value="PHUM204310"/>
</dbReference>
<keyword evidence="6 14" id="KW-0547">Nucleotide-binding</keyword>
<feature type="binding site" evidence="14">
    <location>
        <position position="727"/>
    </location>
    <ligand>
        <name>ATP</name>
        <dbReference type="ChEBI" id="CHEBI:30616"/>
    </ligand>
</feature>
<dbReference type="KEGG" id="phu:Phum_PHUM204310"/>
<evidence type="ECO:0000256" key="3">
    <source>
        <dbReference type="ARBA" id="ARBA00008109"/>
    </source>
</evidence>
<feature type="binding site" evidence="14">
    <location>
        <position position="617"/>
    </location>
    <ligand>
        <name>ATP</name>
        <dbReference type="ChEBI" id="CHEBI:30616"/>
    </ligand>
</feature>
<feature type="binding site" evidence="14">
    <location>
        <position position="728"/>
    </location>
    <ligand>
        <name>ATP</name>
        <dbReference type="ChEBI" id="CHEBI:30616"/>
    </ligand>
</feature>
<dbReference type="FunFam" id="3.40.1110.10:FF:000097">
    <property type="entry name" value="Phospholipid-transporting ATPase"/>
    <property type="match status" value="1"/>
</dbReference>
<evidence type="ECO:0000256" key="17">
    <source>
        <dbReference type="SAM" id="MobiDB-lite"/>
    </source>
</evidence>
<evidence type="ECO:0000256" key="7">
    <source>
        <dbReference type="ARBA" id="ARBA00022840"/>
    </source>
</evidence>
<feature type="transmembrane region" description="Helical" evidence="16">
    <location>
        <begin position="822"/>
        <end position="844"/>
    </location>
</feature>
<feature type="binding site" evidence="14">
    <location>
        <position position="551"/>
    </location>
    <ligand>
        <name>ATP</name>
        <dbReference type="ChEBI" id="CHEBI:30616"/>
    </ligand>
</feature>
<feature type="transmembrane region" description="Helical" evidence="16">
    <location>
        <begin position="960"/>
        <end position="980"/>
    </location>
</feature>
<dbReference type="PRINTS" id="PR00119">
    <property type="entry name" value="CATATPASE"/>
</dbReference>
<dbReference type="AlphaFoldDB" id="E0VHA5"/>
<keyword evidence="23" id="KW-1185">Reference proteome</keyword>
<dbReference type="EMBL" id="DS235165">
    <property type="protein sequence ID" value="EEB12761.1"/>
    <property type="molecule type" value="Genomic_DNA"/>
</dbReference>
<evidence type="ECO:0000256" key="15">
    <source>
        <dbReference type="PIRSR" id="PIRSR606539-3"/>
    </source>
</evidence>
<feature type="region of interest" description="Disordered" evidence="17">
    <location>
        <begin position="463"/>
        <end position="482"/>
    </location>
</feature>
<dbReference type="InterPro" id="IPR023298">
    <property type="entry name" value="ATPase_P-typ_TM_dom_sf"/>
</dbReference>
<reference evidence="21" key="1">
    <citation type="submission" date="2007-04" db="EMBL/GenBank/DDBJ databases">
        <title>Annotation of Pediculus humanus corporis strain USDA.</title>
        <authorList>
            <person name="Kirkness E."/>
            <person name="Hannick L."/>
            <person name="Hass B."/>
            <person name="Bruggner R."/>
            <person name="Lawson D."/>
            <person name="Bidwell S."/>
            <person name="Joardar V."/>
            <person name="Caler E."/>
            <person name="Walenz B."/>
            <person name="Inman J."/>
            <person name="Schobel S."/>
            <person name="Galinsky K."/>
            <person name="Amedeo P."/>
            <person name="Strausberg R."/>
        </authorList>
    </citation>
    <scope>NUCLEOTIDE SEQUENCE</scope>
    <source>
        <strain evidence="21">USDA</strain>
    </source>
</reference>
<comment type="catalytic activity">
    <reaction evidence="12 16">
        <text>ATP + H2O + phospholipidSide 1 = ADP + phosphate + phospholipidSide 2.</text>
        <dbReference type="EC" id="7.6.2.1"/>
    </reaction>
</comment>
<dbReference type="FunCoup" id="E0VHA5">
    <property type="interactions" value="969"/>
</dbReference>
<evidence type="ECO:0000313" key="23">
    <source>
        <dbReference type="Proteomes" id="UP000009046"/>
    </source>
</evidence>
<dbReference type="CTD" id="8238545"/>
<protein>
    <recommendedName>
        <fullName evidence="16">Phospholipid-transporting ATPase</fullName>
        <ecNumber evidence="16">7.6.2.1</ecNumber>
    </recommendedName>
</protein>
<keyword evidence="9 16" id="KW-1278">Translocase</keyword>
<dbReference type="InterPro" id="IPR006539">
    <property type="entry name" value="P-type_ATPase_IV"/>
</dbReference>
<dbReference type="PANTHER" id="PTHR24092">
    <property type="entry name" value="PROBABLE PHOSPHOLIPID-TRANSPORTING ATPASE"/>
    <property type="match status" value="1"/>
</dbReference>
<evidence type="ECO:0000256" key="1">
    <source>
        <dbReference type="ARBA" id="ARBA00004141"/>
    </source>
</evidence>
<dbReference type="GO" id="GO:0005524">
    <property type="term" value="F:ATP binding"/>
    <property type="evidence" value="ECO:0007669"/>
    <property type="project" value="UniProtKB-UniRule"/>
</dbReference>
<feature type="binding site" evidence="14">
    <location>
        <position position="646"/>
    </location>
    <ligand>
        <name>ATP</name>
        <dbReference type="ChEBI" id="CHEBI:30616"/>
    </ligand>
</feature>
<sequence length="996" mass="114874">MEEEVPLIVSVNSPHDFEMDERNYLLQSEACFVKPTPGQWRKNFSSFFKISRFLKLFYCCCCQPVELKDRIINLGTSTVGRYPPNVIRNQKYNLISFFPKVLFEQFRFFLNFYFLIMALSQFIPDVKIGYLYTYWGPLAFVIIVTVIREAIDDLRRHQRDKVVNNQKYRRLINQPPFYEYVSSSKLMVGDMIYVEKDQRVPADLILLRTTETTGAVFIRTDQLDGETDWKLRLAISESQKLQNDEQLFSMSSSLYIEKPQRDIHSFIGTFQRNDEHRVEISLDIENTLWGNTVIANGTALGVVIYTGSETRSVINNSQPRSKVGLFDLEINYLTKILFVAVIFLSLLMTCLKGFNGPWYKYFFRFILLFSYIIPLSLRVNLDLSKFFYSCCIQQDEEIKGTVIRSTTIPEELGRISYLLSDKTGTLTQNEMVFKKLYLETLCYGTDSFDEIKLQLRQAYSHVSKNPDDLSRDDDKNSEKKTELREKVKKYNWSRVKDAVEAIALCHNVTPTYEKKNCENSGKLMNIDFSMTDSDSETVHDTIIYQASSPDEIALVKWTEQMGLTLIKRDLTSISLKNPLNETLAFTILKIFPFTSESKRMGIIVRNEETKEITFYLKGADIVMTHIVQYNDWLNEECGNLAREGLRTLVVAKKTLTPEQYSDFDVKYNAARLSTTDRNNMVSSVIENLEREMELLCLTGVEDRLQKRVRPTLELLKNAGIKVWMLTGDKLETAQCIAKSSKLVSKSQSLHVLKNVTNRTEAHLQLNAFRKKQDCCLVVSVHGRYSYNRSAALSQFIVHRGLIISVMQAIFSAVFYFSSVALYQGFLMVGYATVYTMFPVFSLVLDSDVNSQTALTYPELYKELSKGRSMSMKTFFIWVLISMYQGGVIMYGALILFEDEFIHIVGISFTALILTELVMVALTIQTWHRFMVVAEILSLSFYILTLVIFKNYFDAEFIQTLSFMWKVGVITGVSCLPLYVLKNLRKKIAPPSYSKLS</sequence>
<dbReference type="GO" id="GO:0016887">
    <property type="term" value="F:ATP hydrolysis activity"/>
    <property type="evidence" value="ECO:0007669"/>
    <property type="project" value="InterPro"/>
</dbReference>
<dbReference type="SUPFAM" id="SSF56784">
    <property type="entry name" value="HAD-like"/>
    <property type="match status" value="1"/>
</dbReference>
<feature type="compositionally biased region" description="Basic and acidic residues" evidence="17">
    <location>
        <begin position="464"/>
        <end position="482"/>
    </location>
</feature>
<dbReference type="GO" id="GO:0045332">
    <property type="term" value="P:phospholipid translocation"/>
    <property type="evidence" value="ECO:0007669"/>
    <property type="project" value="TreeGrafter"/>
</dbReference>
<keyword evidence="10 16" id="KW-1133">Transmembrane helix</keyword>
<dbReference type="SUPFAM" id="SSF81665">
    <property type="entry name" value="Calcium ATPase, transmembrane domain M"/>
    <property type="match status" value="1"/>
</dbReference>
<evidence type="ECO:0000256" key="13">
    <source>
        <dbReference type="PIRSR" id="PIRSR606539-1"/>
    </source>
</evidence>
<comment type="subcellular location">
    <subcellularLocation>
        <location evidence="2">Endomembrane system</location>
    </subcellularLocation>
    <subcellularLocation>
        <location evidence="1 16">Membrane</location>
        <topology evidence="1 16">Multi-pass membrane protein</topology>
    </subcellularLocation>
</comment>
<comment type="cofactor">
    <cofactor evidence="15">
        <name>Mg(2+)</name>
        <dbReference type="ChEBI" id="CHEBI:18420"/>
    </cofactor>
</comment>
<evidence type="ECO:0000256" key="12">
    <source>
        <dbReference type="ARBA" id="ARBA00034036"/>
    </source>
</evidence>
<dbReference type="InParanoid" id="E0VHA5"/>
<feature type="binding site" evidence="14">
    <location>
        <position position="422"/>
    </location>
    <ligand>
        <name>ATP</name>
        <dbReference type="ChEBI" id="CHEBI:30616"/>
    </ligand>
</feature>
<dbReference type="NCBIfam" id="TIGR01652">
    <property type="entry name" value="ATPase-Plipid"/>
    <property type="match status" value="1"/>
</dbReference>
<dbReference type="PROSITE" id="PS00154">
    <property type="entry name" value="ATPASE_E1_E2"/>
    <property type="match status" value="1"/>
</dbReference>
<dbReference type="SUPFAM" id="SSF81660">
    <property type="entry name" value="Metal cation-transporting ATPase, ATP-binding domain N"/>
    <property type="match status" value="1"/>
</dbReference>
<dbReference type="InterPro" id="IPR032631">
    <property type="entry name" value="P-type_ATPase_N"/>
</dbReference>